<proteinExistence type="predicted"/>
<gene>
    <name evidence="2" type="ORF">PYCCODRAFT_1436592</name>
</gene>
<accession>A0A1Y2IM96</accession>
<evidence type="ECO:0000313" key="3">
    <source>
        <dbReference type="Proteomes" id="UP000193067"/>
    </source>
</evidence>
<feature type="region of interest" description="Disordered" evidence="1">
    <location>
        <begin position="90"/>
        <end position="109"/>
    </location>
</feature>
<dbReference type="Proteomes" id="UP000193067">
    <property type="component" value="Unassembled WGS sequence"/>
</dbReference>
<dbReference type="OrthoDB" id="2748701at2759"/>
<sequence>MENLPLDLLRRIFELACTDGGYTGNSLSLTSKAIRKASRATRFHSIFLNAGPRRLRSFLDLYERECDASFEDKPRIRHLYASFHVSDLKESQSDRSRAPPSSTNRPALSDEFLSDEDDAAIDTSEFDEQLAKALRDMKHFPAVSSPQCANQTSSAEYREPARTLFRLVAPDLWSLVLQVGYNYRAKLAPPILEDAFPLLRELVVVGSTNPRDLFVAGPTNNSTLLPSLVHLHLGTGVNNPTLHLSSWSLVAPTVTHLRITGTCRLQELELAVGVVYEPSRIAVHPSPLVSFVQRISRSLAPHSKTIPPPPTYPSLRYLLIQPDPAPGPVGFCGTPMVEYVEAIEALEEFLTQCRSAGIQGTLLPPLPDSIICGKLAAHVKWQWTKRLEGDLGYWDVGEHI</sequence>
<dbReference type="AlphaFoldDB" id="A0A1Y2IM96"/>
<name>A0A1Y2IM96_TRAC3</name>
<reference evidence="2 3" key="1">
    <citation type="journal article" date="2015" name="Biotechnol. Biofuels">
        <title>Enhanced degradation of softwood versus hardwood by the white-rot fungus Pycnoporus coccineus.</title>
        <authorList>
            <person name="Couturier M."/>
            <person name="Navarro D."/>
            <person name="Chevret D."/>
            <person name="Henrissat B."/>
            <person name="Piumi F."/>
            <person name="Ruiz-Duenas F.J."/>
            <person name="Martinez A.T."/>
            <person name="Grigoriev I.V."/>
            <person name="Riley R."/>
            <person name="Lipzen A."/>
            <person name="Berrin J.G."/>
            <person name="Master E.R."/>
            <person name="Rosso M.N."/>
        </authorList>
    </citation>
    <scope>NUCLEOTIDE SEQUENCE [LARGE SCALE GENOMIC DNA]</scope>
    <source>
        <strain evidence="2 3">BRFM310</strain>
    </source>
</reference>
<organism evidence="2 3">
    <name type="scientific">Trametes coccinea (strain BRFM310)</name>
    <name type="common">Pycnoporus coccineus</name>
    <dbReference type="NCBI Taxonomy" id="1353009"/>
    <lineage>
        <taxon>Eukaryota</taxon>
        <taxon>Fungi</taxon>
        <taxon>Dikarya</taxon>
        <taxon>Basidiomycota</taxon>
        <taxon>Agaricomycotina</taxon>
        <taxon>Agaricomycetes</taxon>
        <taxon>Polyporales</taxon>
        <taxon>Polyporaceae</taxon>
        <taxon>Trametes</taxon>
    </lineage>
</organism>
<evidence type="ECO:0000313" key="2">
    <source>
        <dbReference type="EMBL" id="OSD01361.1"/>
    </source>
</evidence>
<protein>
    <submittedName>
        <fullName evidence="2">Uncharacterized protein</fullName>
    </submittedName>
</protein>
<keyword evidence="3" id="KW-1185">Reference proteome</keyword>
<dbReference type="EMBL" id="KZ084112">
    <property type="protein sequence ID" value="OSD01361.1"/>
    <property type="molecule type" value="Genomic_DNA"/>
</dbReference>
<evidence type="ECO:0000256" key="1">
    <source>
        <dbReference type="SAM" id="MobiDB-lite"/>
    </source>
</evidence>